<accession>A0A371HDV8</accession>
<gene>
    <name evidence="2" type="ORF">CR513_15851</name>
</gene>
<dbReference type="Proteomes" id="UP000257109">
    <property type="component" value="Unassembled WGS sequence"/>
</dbReference>
<comment type="caution">
    <text evidence="2">The sequence shown here is derived from an EMBL/GenBank/DDBJ whole genome shotgun (WGS) entry which is preliminary data.</text>
</comment>
<proteinExistence type="predicted"/>
<dbReference type="PANTHER" id="PTHR35046">
    <property type="entry name" value="ZINC KNUCKLE (CCHC-TYPE) FAMILY PROTEIN"/>
    <property type="match status" value="1"/>
</dbReference>
<sequence>MIMMDNGEVESESSSDDEMLPLEDCSDVEVVKPVDGVVLVTRRALSIQPKEDADVEQQKVCNMIIDGRTCTNVVEKQVSVSFAIGNYKDEVLYDVVPMEVEHILLGRPWQFDRKVIHNGYINSFSFIYNKQKITLASLSPKQVFVDQIKMRKARECEKSKEKESERTKEKESERTKEKK</sequence>
<evidence type="ECO:0000313" key="3">
    <source>
        <dbReference type="Proteomes" id="UP000257109"/>
    </source>
</evidence>
<dbReference type="PANTHER" id="PTHR35046:SF9">
    <property type="entry name" value="RNA-DIRECTED DNA POLYMERASE"/>
    <property type="match status" value="1"/>
</dbReference>
<feature type="non-terminal residue" evidence="2">
    <location>
        <position position="1"/>
    </location>
</feature>
<evidence type="ECO:0000313" key="2">
    <source>
        <dbReference type="EMBL" id="RDY00894.1"/>
    </source>
</evidence>
<dbReference type="OrthoDB" id="1747743at2759"/>
<evidence type="ECO:0000256" key="1">
    <source>
        <dbReference type="SAM" id="MobiDB-lite"/>
    </source>
</evidence>
<dbReference type="AlphaFoldDB" id="A0A371HDV8"/>
<reference evidence="2" key="1">
    <citation type="submission" date="2018-05" db="EMBL/GenBank/DDBJ databases">
        <title>Draft genome of Mucuna pruriens seed.</title>
        <authorList>
            <person name="Nnadi N.E."/>
            <person name="Vos R."/>
            <person name="Hasami M.H."/>
            <person name="Devisetty U.K."/>
            <person name="Aguiy J.C."/>
        </authorList>
    </citation>
    <scope>NUCLEOTIDE SEQUENCE [LARGE SCALE GENOMIC DNA]</scope>
    <source>
        <strain evidence="2">JCA_2017</strain>
    </source>
</reference>
<keyword evidence="3" id="KW-1185">Reference proteome</keyword>
<organism evidence="2 3">
    <name type="scientific">Mucuna pruriens</name>
    <name type="common">Velvet bean</name>
    <name type="synonym">Dolichos pruriens</name>
    <dbReference type="NCBI Taxonomy" id="157652"/>
    <lineage>
        <taxon>Eukaryota</taxon>
        <taxon>Viridiplantae</taxon>
        <taxon>Streptophyta</taxon>
        <taxon>Embryophyta</taxon>
        <taxon>Tracheophyta</taxon>
        <taxon>Spermatophyta</taxon>
        <taxon>Magnoliopsida</taxon>
        <taxon>eudicotyledons</taxon>
        <taxon>Gunneridae</taxon>
        <taxon>Pentapetalae</taxon>
        <taxon>rosids</taxon>
        <taxon>fabids</taxon>
        <taxon>Fabales</taxon>
        <taxon>Fabaceae</taxon>
        <taxon>Papilionoideae</taxon>
        <taxon>50 kb inversion clade</taxon>
        <taxon>NPAAA clade</taxon>
        <taxon>indigoferoid/millettioid clade</taxon>
        <taxon>Phaseoleae</taxon>
        <taxon>Mucuna</taxon>
    </lineage>
</organism>
<protein>
    <submittedName>
        <fullName evidence="2">Uncharacterized protein</fullName>
    </submittedName>
</protein>
<name>A0A371HDV8_MUCPR</name>
<dbReference type="EMBL" id="QJKJ01002879">
    <property type="protein sequence ID" value="RDY00894.1"/>
    <property type="molecule type" value="Genomic_DNA"/>
</dbReference>
<feature type="region of interest" description="Disordered" evidence="1">
    <location>
        <begin position="153"/>
        <end position="179"/>
    </location>
</feature>